<sequence length="391" mass="43239">MASENEDTEILESGEPVESALKSGMEQLVDKIDVPDQLEPVIALFGNHPWVKGLIVLLIFIVLAKVVEWIVMPLVRRLTSHTSTHIDDLIVQYLRSPLFWTLALIGIVASSSMMGIDESVRSTLVSFVISVLILLWMLFAVRISKLLLSEASRRAKPNAVVRPQTLPLFTNIAAITIIVFAVYFIFQSWHVDMTAWLASAGIAGIAIGFAAKDTLANLFSGVFIMADSPYKIGDYVVLDDGGGIRGKVTHIGIRSTRLLTRDDVEVTIPNSIMGNSKVVNESGGPHVKYRIRVAVGVAYSSDIDQVRDVLMSVARESETVCDQPESRVRFRAFGASSLDFELLCWVDNPELRGRVLDALNSAVYKRFLMEGIEIPFAKQDLYIKEMPDNAV</sequence>
<reference evidence="11 12" key="1">
    <citation type="submission" date="2016-06" db="EMBL/GenBank/DDBJ databases">
        <title>Genome sequence of endosymbiont of Candidatus Endolucinida thiodiazotropha.</title>
        <authorList>
            <person name="Poehlein A."/>
            <person name="Koenig S."/>
            <person name="Heiden S.E."/>
            <person name="Thuermer A."/>
            <person name="Voget S."/>
            <person name="Daniel R."/>
            <person name="Markert S."/>
            <person name="Gros O."/>
            <person name="Schweder T."/>
        </authorList>
    </citation>
    <scope>NUCLEOTIDE SEQUENCE [LARGE SCALE GENOMIC DNA]</scope>
    <source>
        <strain evidence="11 12">COS</strain>
    </source>
</reference>
<dbReference type="GO" id="GO:0005886">
    <property type="term" value="C:plasma membrane"/>
    <property type="evidence" value="ECO:0007669"/>
    <property type="project" value="UniProtKB-SubCell"/>
</dbReference>
<dbReference type="InterPro" id="IPR045275">
    <property type="entry name" value="MscS_archaea/bacteria_type"/>
</dbReference>
<dbReference type="GO" id="GO:0008381">
    <property type="term" value="F:mechanosensitive monoatomic ion channel activity"/>
    <property type="evidence" value="ECO:0007669"/>
    <property type="project" value="InterPro"/>
</dbReference>
<dbReference type="Pfam" id="PF21088">
    <property type="entry name" value="MS_channel_1st"/>
    <property type="match status" value="1"/>
</dbReference>
<comment type="subunit">
    <text evidence="7">Homoheptamer.</text>
</comment>
<evidence type="ECO:0000259" key="10">
    <source>
        <dbReference type="Pfam" id="PF21088"/>
    </source>
</evidence>
<keyword evidence="12" id="KW-1185">Reference proteome</keyword>
<keyword evidence="6 7" id="KW-0472">Membrane</keyword>
<keyword evidence="3" id="KW-1003">Cell membrane</keyword>
<evidence type="ECO:0000313" key="11">
    <source>
        <dbReference type="EMBL" id="ODJ88939.1"/>
    </source>
</evidence>
<keyword evidence="7" id="KW-0407">Ion channel</keyword>
<feature type="transmembrane region" description="Helical" evidence="7">
    <location>
        <begin position="165"/>
        <end position="187"/>
    </location>
</feature>
<dbReference type="Gene3D" id="2.30.30.60">
    <property type="match status" value="1"/>
</dbReference>
<dbReference type="InterPro" id="IPR023408">
    <property type="entry name" value="MscS_beta-dom_sf"/>
</dbReference>
<evidence type="ECO:0000256" key="2">
    <source>
        <dbReference type="ARBA" id="ARBA00008017"/>
    </source>
</evidence>
<keyword evidence="7" id="KW-0997">Cell inner membrane</keyword>
<evidence type="ECO:0000256" key="7">
    <source>
        <dbReference type="RuleBase" id="RU369025"/>
    </source>
</evidence>
<comment type="similarity">
    <text evidence="2 7">Belongs to the MscS (TC 1.A.23) family.</text>
</comment>
<evidence type="ECO:0000313" key="12">
    <source>
        <dbReference type="Proteomes" id="UP000094769"/>
    </source>
</evidence>
<dbReference type="Pfam" id="PF00924">
    <property type="entry name" value="MS_channel_2nd"/>
    <property type="match status" value="1"/>
</dbReference>
<feature type="transmembrane region" description="Helical" evidence="7">
    <location>
        <begin position="96"/>
        <end position="116"/>
    </location>
</feature>
<keyword evidence="7" id="KW-0813">Transport</keyword>
<feature type="domain" description="Mechanosensitive ion channel transmembrane helices 2/3" evidence="10">
    <location>
        <begin position="171"/>
        <end position="212"/>
    </location>
</feature>
<keyword evidence="7" id="KW-0406">Ion transport</keyword>
<evidence type="ECO:0000256" key="3">
    <source>
        <dbReference type="ARBA" id="ARBA00022475"/>
    </source>
</evidence>
<evidence type="ECO:0000256" key="4">
    <source>
        <dbReference type="ARBA" id="ARBA00022692"/>
    </source>
</evidence>
<comment type="caution">
    <text evidence="11">The sequence shown here is derived from an EMBL/GenBank/DDBJ whole genome shotgun (WGS) entry which is preliminary data.</text>
</comment>
<accession>A0A7Z0VPQ1</accession>
<dbReference type="AlphaFoldDB" id="A0A7Z0VPQ1"/>
<dbReference type="Proteomes" id="UP000094769">
    <property type="component" value="Unassembled WGS sequence"/>
</dbReference>
<keyword evidence="4 7" id="KW-0812">Transmembrane</keyword>
<evidence type="ECO:0000259" key="8">
    <source>
        <dbReference type="Pfam" id="PF00924"/>
    </source>
</evidence>
<keyword evidence="5 7" id="KW-1133">Transmembrane helix</keyword>
<comment type="function">
    <text evidence="7">Mechanosensitive channel that participates in the regulation of osmotic pressure changes within the cell, opening in response to stretch forces in the membrane lipid bilayer, without the need for other proteins. Contributes to normal resistance to hypoosmotic shock. Forms an ion channel of 1.0 nanosiemens conductance with a slight preference for anions.</text>
</comment>
<dbReference type="RefSeq" id="WP_235615109.1">
    <property type="nucleotide sequence ID" value="NZ_MARB01000003.1"/>
</dbReference>
<feature type="transmembrane region" description="Helical" evidence="7">
    <location>
        <begin position="122"/>
        <end position="144"/>
    </location>
</feature>
<dbReference type="Gene3D" id="1.10.287.1260">
    <property type="match status" value="1"/>
</dbReference>
<dbReference type="EMBL" id="MARB01000003">
    <property type="protein sequence ID" value="ODJ88939.1"/>
    <property type="molecule type" value="Genomic_DNA"/>
</dbReference>
<dbReference type="InterPro" id="IPR011066">
    <property type="entry name" value="MscS_channel_C_sf"/>
</dbReference>
<evidence type="ECO:0000259" key="9">
    <source>
        <dbReference type="Pfam" id="PF21082"/>
    </source>
</evidence>
<feature type="transmembrane region" description="Helical" evidence="7">
    <location>
        <begin position="54"/>
        <end position="75"/>
    </location>
</feature>
<evidence type="ECO:0000256" key="6">
    <source>
        <dbReference type="ARBA" id="ARBA00023136"/>
    </source>
</evidence>
<organism evidence="11 12">
    <name type="scientific">Candidatus Thiodiazotropha endolucinida</name>
    <dbReference type="NCBI Taxonomy" id="1655433"/>
    <lineage>
        <taxon>Bacteria</taxon>
        <taxon>Pseudomonadati</taxon>
        <taxon>Pseudomonadota</taxon>
        <taxon>Gammaproteobacteria</taxon>
        <taxon>Chromatiales</taxon>
        <taxon>Sedimenticolaceae</taxon>
        <taxon>Candidatus Thiodiazotropha</taxon>
    </lineage>
</organism>
<feature type="domain" description="Mechanosensitive ion channel MscS C-terminal" evidence="9">
    <location>
        <begin position="292"/>
        <end position="374"/>
    </location>
</feature>
<dbReference type="InterPro" id="IPR010920">
    <property type="entry name" value="LSM_dom_sf"/>
</dbReference>
<evidence type="ECO:0000256" key="5">
    <source>
        <dbReference type="ARBA" id="ARBA00022989"/>
    </source>
</evidence>
<dbReference type="InterPro" id="IPR011014">
    <property type="entry name" value="MscS_channel_TM-2"/>
</dbReference>
<dbReference type="SUPFAM" id="SSF82689">
    <property type="entry name" value="Mechanosensitive channel protein MscS (YggB), C-terminal domain"/>
    <property type="match status" value="1"/>
</dbReference>
<comment type="subcellular location">
    <subcellularLocation>
        <location evidence="7">Cell inner membrane</location>
        <topology evidence="7">Multi-pass membrane protein</topology>
    </subcellularLocation>
    <subcellularLocation>
        <location evidence="1">Cell membrane</location>
        <topology evidence="1">Multi-pass membrane protein</topology>
    </subcellularLocation>
</comment>
<protein>
    <recommendedName>
        <fullName evidence="7">Small-conductance mechanosensitive channel</fullName>
    </recommendedName>
</protein>
<dbReference type="PANTHER" id="PTHR30221:SF1">
    <property type="entry name" value="SMALL-CONDUCTANCE MECHANOSENSITIVE CHANNEL"/>
    <property type="match status" value="1"/>
</dbReference>
<proteinExistence type="inferred from homology"/>
<dbReference type="Gene3D" id="3.30.70.100">
    <property type="match status" value="1"/>
</dbReference>
<dbReference type="InterPro" id="IPR049142">
    <property type="entry name" value="MS_channel_1st"/>
</dbReference>
<dbReference type="InterPro" id="IPR006685">
    <property type="entry name" value="MscS_channel_2nd"/>
</dbReference>
<evidence type="ECO:0000256" key="1">
    <source>
        <dbReference type="ARBA" id="ARBA00004651"/>
    </source>
</evidence>
<dbReference type="Pfam" id="PF21082">
    <property type="entry name" value="MS_channel_3rd"/>
    <property type="match status" value="1"/>
</dbReference>
<name>A0A7Z0VPQ1_9GAMM</name>
<dbReference type="SUPFAM" id="SSF82861">
    <property type="entry name" value="Mechanosensitive channel protein MscS (YggB), transmembrane region"/>
    <property type="match status" value="1"/>
</dbReference>
<dbReference type="PANTHER" id="PTHR30221">
    <property type="entry name" value="SMALL-CONDUCTANCE MECHANOSENSITIVE CHANNEL"/>
    <property type="match status" value="1"/>
</dbReference>
<gene>
    <name evidence="11" type="primary">mscS_1</name>
    <name evidence="11" type="ORF">CODIS_05500</name>
</gene>
<feature type="domain" description="Mechanosensitive ion channel MscS" evidence="8">
    <location>
        <begin position="213"/>
        <end position="282"/>
    </location>
</feature>
<dbReference type="InterPro" id="IPR049278">
    <property type="entry name" value="MS_channel_C"/>
</dbReference>
<dbReference type="SUPFAM" id="SSF50182">
    <property type="entry name" value="Sm-like ribonucleoproteins"/>
    <property type="match status" value="1"/>
</dbReference>